<feature type="chain" id="PRO_5020681453" description="Exonuclease domain-containing protein" evidence="7">
    <location>
        <begin position="24"/>
        <end position="256"/>
    </location>
</feature>
<dbReference type="GO" id="GO:0005634">
    <property type="term" value="C:nucleus"/>
    <property type="evidence" value="ECO:0007669"/>
    <property type="project" value="TreeGrafter"/>
</dbReference>
<name>A0A4S4M3Q6_9AGAM</name>
<keyword evidence="7" id="KW-0732">Signal</keyword>
<dbReference type="InterPro" id="IPR012337">
    <property type="entry name" value="RNaseH-like_sf"/>
</dbReference>
<evidence type="ECO:0000256" key="1">
    <source>
        <dbReference type="ARBA" id="ARBA00022552"/>
    </source>
</evidence>
<dbReference type="InterPro" id="IPR013520">
    <property type="entry name" value="Ribonucl_H"/>
</dbReference>
<dbReference type="GO" id="GO:0004527">
    <property type="term" value="F:exonuclease activity"/>
    <property type="evidence" value="ECO:0007669"/>
    <property type="project" value="UniProtKB-KW"/>
</dbReference>
<evidence type="ECO:0000256" key="7">
    <source>
        <dbReference type="SAM" id="SignalP"/>
    </source>
</evidence>
<dbReference type="OrthoDB" id="8191639at2759"/>
<evidence type="ECO:0000256" key="2">
    <source>
        <dbReference type="ARBA" id="ARBA00022722"/>
    </source>
</evidence>
<feature type="region of interest" description="Disordered" evidence="6">
    <location>
        <begin position="173"/>
        <end position="198"/>
    </location>
</feature>
<dbReference type="SUPFAM" id="SSF53098">
    <property type="entry name" value="Ribonuclease H-like"/>
    <property type="match status" value="1"/>
</dbReference>
<dbReference type="Gene3D" id="3.30.420.10">
    <property type="entry name" value="Ribonuclease H-like superfamily/Ribonuclease H"/>
    <property type="match status" value="1"/>
</dbReference>
<evidence type="ECO:0000256" key="4">
    <source>
        <dbReference type="ARBA" id="ARBA00022839"/>
    </source>
</evidence>
<feature type="domain" description="Exonuclease" evidence="8">
    <location>
        <begin position="43"/>
        <end position="237"/>
    </location>
</feature>
<dbReference type="PANTHER" id="PTHR12801:SF45">
    <property type="entry name" value="RNA EXONUCLEASE 4"/>
    <property type="match status" value="1"/>
</dbReference>
<feature type="compositionally biased region" description="Basic and acidic residues" evidence="6">
    <location>
        <begin position="179"/>
        <end position="195"/>
    </location>
</feature>
<protein>
    <recommendedName>
        <fullName evidence="8">Exonuclease domain-containing protein</fullName>
    </recommendedName>
</protein>
<evidence type="ECO:0000256" key="6">
    <source>
        <dbReference type="SAM" id="MobiDB-lite"/>
    </source>
</evidence>
<dbReference type="AlphaFoldDB" id="A0A4S4M3Q6"/>
<dbReference type="GO" id="GO:0006364">
    <property type="term" value="P:rRNA processing"/>
    <property type="evidence" value="ECO:0007669"/>
    <property type="project" value="UniProtKB-KW"/>
</dbReference>
<dbReference type="GO" id="GO:0000027">
    <property type="term" value="P:ribosomal large subunit assembly"/>
    <property type="evidence" value="ECO:0007669"/>
    <property type="project" value="TreeGrafter"/>
</dbReference>
<dbReference type="GO" id="GO:0003676">
    <property type="term" value="F:nucleic acid binding"/>
    <property type="evidence" value="ECO:0007669"/>
    <property type="project" value="InterPro"/>
</dbReference>
<comment type="function">
    <text evidence="5">Exoribonuclease involved in ribosome biosynthesis. Involved in the processing of ITS1, the internal transcribed spacer localized between the 18S and 5.8S rRNAs.</text>
</comment>
<evidence type="ECO:0000259" key="8">
    <source>
        <dbReference type="SMART" id="SM00479"/>
    </source>
</evidence>
<dbReference type="SMART" id="SM00479">
    <property type="entry name" value="EXOIII"/>
    <property type="match status" value="1"/>
</dbReference>
<evidence type="ECO:0000313" key="10">
    <source>
        <dbReference type="Proteomes" id="UP000310158"/>
    </source>
</evidence>
<sequence>MPRTLILLLVAFTILYLSDFTSTGTLHLCRLLEKQPFTHQQSRYLAVSAQVVFAGVAANIPMVARVAIADYHGNLVLDTLVRPTLPVTDYRHAETGLQPVHLAHAPDFHAVQQRASSLIHNKIIVGYALWQFLSHVLTDSGSLAPRDRYPRRRRLHPLPTKPAVQTTVASLRIGQPPHGSERRHGLRAPRRERPRGTRPVSVIRATLGRHRRLGFMALYAASAGVRQLLHLIEDAFWPPMLTHVVANPYRRVALVD</sequence>
<evidence type="ECO:0000313" key="9">
    <source>
        <dbReference type="EMBL" id="THH19719.1"/>
    </source>
</evidence>
<evidence type="ECO:0000256" key="5">
    <source>
        <dbReference type="ARBA" id="ARBA00025599"/>
    </source>
</evidence>
<gene>
    <name evidence="9" type="ORF">EW146_g1512</name>
</gene>
<dbReference type="InterPro" id="IPR047021">
    <property type="entry name" value="REXO1/3/4-like"/>
</dbReference>
<evidence type="ECO:0000256" key="3">
    <source>
        <dbReference type="ARBA" id="ARBA00022801"/>
    </source>
</evidence>
<keyword evidence="3" id="KW-0378">Hydrolase</keyword>
<keyword evidence="1" id="KW-0698">rRNA processing</keyword>
<proteinExistence type="predicted"/>
<keyword evidence="10" id="KW-1185">Reference proteome</keyword>
<organism evidence="9 10">
    <name type="scientific">Bondarzewia mesenterica</name>
    <dbReference type="NCBI Taxonomy" id="1095465"/>
    <lineage>
        <taxon>Eukaryota</taxon>
        <taxon>Fungi</taxon>
        <taxon>Dikarya</taxon>
        <taxon>Basidiomycota</taxon>
        <taxon>Agaricomycotina</taxon>
        <taxon>Agaricomycetes</taxon>
        <taxon>Russulales</taxon>
        <taxon>Bondarzewiaceae</taxon>
        <taxon>Bondarzewia</taxon>
    </lineage>
</organism>
<keyword evidence="4" id="KW-0269">Exonuclease</keyword>
<comment type="caution">
    <text evidence="9">The sequence shown here is derived from an EMBL/GenBank/DDBJ whole genome shotgun (WGS) entry which is preliminary data.</text>
</comment>
<dbReference type="InterPro" id="IPR036397">
    <property type="entry name" value="RNaseH_sf"/>
</dbReference>
<dbReference type="EMBL" id="SGPL01000037">
    <property type="protein sequence ID" value="THH19719.1"/>
    <property type="molecule type" value="Genomic_DNA"/>
</dbReference>
<dbReference type="Proteomes" id="UP000310158">
    <property type="component" value="Unassembled WGS sequence"/>
</dbReference>
<reference evidence="9 10" key="1">
    <citation type="submission" date="2019-02" db="EMBL/GenBank/DDBJ databases">
        <title>Genome sequencing of the rare red list fungi Bondarzewia mesenterica.</title>
        <authorList>
            <person name="Buettner E."/>
            <person name="Kellner H."/>
        </authorList>
    </citation>
    <scope>NUCLEOTIDE SEQUENCE [LARGE SCALE GENOMIC DNA]</scope>
    <source>
        <strain evidence="9 10">DSM 108281</strain>
    </source>
</reference>
<accession>A0A4S4M3Q6</accession>
<feature type="signal peptide" evidence="7">
    <location>
        <begin position="1"/>
        <end position="23"/>
    </location>
</feature>
<keyword evidence="2" id="KW-0540">Nuclease</keyword>
<dbReference type="PANTHER" id="PTHR12801">
    <property type="entry name" value="RNA EXONUCLEASE REXO1 / RECO3 FAMILY MEMBER-RELATED"/>
    <property type="match status" value="1"/>
</dbReference>